<evidence type="ECO:0000313" key="2">
    <source>
        <dbReference type="Proteomes" id="UP000275408"/>
    </source>
</evidence>
<sequence length="79" mass="9083">FAFVFNLIPASPRHLSQNLSSEIFHALGFLPRREAPEMLDLKYSKYSPRQTKRDAMRYLGLSDLVFMQLDPGVSRCPPL</sequence>
<name>A0A3M6V0V8_POCDA</name>
<keyword evidence="2" id="KW-1185">Reference proteome</keyword>
<evidence type="ECO:0000313" key="1">
    <source>
        <dbReference type="EMBL" id="RMX59522.1"/>
    </source>
</evidence>
<comment type="caution">
    <text evidence="1">The sequence shown here is derived from an EMBL/GenBank/DDBJ whole genome shotgun (WGS) entry which is preliminary data.</text>
</comment>
<reference evidence="1 2" key="1">
    <citation type="journal article" date="2018" name="Sci. Rep.">
        <title>Comparative analysis of the Pocillopora damicornis genome highlights role of immune system in coral evolution.</title>
        <authorList>
            <person name="Cunning R."/>
            <person name="Bay R.A."/>
            <person name="Gillette P."/>
            <person name="Baker A.C."/>
            <person name="Traylor-Knowles N."/>
        </authorList>
    </citation>
    <scope>NUCLEOTIDE SEQUENCE [LARGE SCALE GENOMIC DNA]</scope>
    <source>
        <strain evidence="1">RSMAS</strain>
        <tissue evidence="1">Whole animal</tissue>
    </source>
</reference>
<organism evidence="1 2">
    <name type="scientific">Pocillopora damicornis</name>
    <name type="common">Cauliflower coral</name>
    <name type="synonym">Millepora damicornis</name>
    <dbReference type="NCBI Taxonomy" id="46731"/>
    <lineage>
        <taxon>Eukaryota</taxon>
        <taxon>Metazoa</taxon>
        <taxon>Cnidaria</taxon>
        <taxon>Anthozoa</taxon>
        <taxon>Hexacorallia</taxon>
        <taxon>Scleractinia</taxon>
        <taxon>Astrocoeniina</taxon>
        <taxon>Pocilloporidae</taxon>
        <taxon>Pocillopora</taxon>
    </lineage>
</organism>
<feature type="non-terminal residue" evidence="1">
    <location>
        <position position="1"/>
    </location>
</feature>
<dbReference type="Proteomes" id="UP000275408">
    <property type="component" value="Unassembled WGS sequence"/>
</dbReference>
<accession>A0A3M6V0V8</accession>
<gene>
    <name evidence="1" type="ORF">pdam_00003673</name>
</gene>
<protein>
    <submittedName>
        <fullName evidence="1">Uncharacterized protein</fullName>
    </submittedName>
</protein>
<feature type="non-terminal residue" evidence="1">
    <location>
        <position position="79"/>
    </location>
</feature>
<dbReference type="AlphaFoldDB" id="A0A3M6V0V8"/>
<dbReference type="EMBL" id="RCHS01000309">
    <property type="protein sequence ID" value="RMX59522.1"/>
    <property type="molecule type" value="Genomic_DNA"/>
</dbReference>
<proteinExistence type="predicted"/>